<dbReference type="Pfam" id="PF10988">
    <property type="entry name" value="DUF2807"/>
    <property type="match status" value="1"/>
</dbReference>
<dbReference type="Gene3D" id="2.160.20.120">
    <property type="match status" value="1"/>
</dbReference>
<sequence length="283" mass="28641">MKLAIASAAALAAVAVGPAAAKDGPSAKIEHAVARVVVIVEDRAEIGVEIEQGASGLPTVRVRRRGDDVIIDGGLRGGLFGNNAIRDCRSRPENARQPGEGASVEVRSLGRVNLEDAPLIVIRTPRAVEVDVRSGAVFGAIGREASSIELNNGGCGDWTVAKTEGSMSLSIMGSGDMRAGTSGRLEASIMGSGSIAAGATQGLEANLMGSGDINAARVDGPVEANIMGSGDITIPGRVTNIEANIMGSGDINVDGAGAISQTIMGSGRIVVAGQAVRPDRGRR</sequence>
<dbReference type="Proteomes" id="UP001156921">
    <property type="component" value="Unassembled WGS sequence"/>
</dbReference>
<dbReference type="InterPro" id="IPR021255">
    <property type="entry name" value="DUF2807"/>
</dbReference>
<evidence type="ECO:0000313" key="3">
    <source>
        <dbReference type="EMBL" id="GLS02305.1"/>
    </source>
</evidence>
<keyword evidence="4" id="KW-1185">Reference proteome</keyword>
<accession>A0ABQ6BJT3</accession>
<feature type="domain" description="Putative auto-transporter adhesin head GIN" evidence="2">
    <location>
        <begin position="119"/>
        <end position="236"/>
    </location>
</feature>
<organism evidence="3 4">
    <name type="scientific">Brevundimonas denitrificans</name>
    <dbReference type="NCBI Taxonomy" id="1443434"/>
    <lineage>
        <taxon>Bacteria</taxon>
        <taxon>Pseudomonadati</taxon>
        <taxon>Pseudomonadota</taxon>
        <taxon>Alphaproteobacteria</taxon>
        <taxon>Caulobacterales</taxon>
        <taxon>Caulobacteraceae</taxon>
        <taxon>Brevundimonas</taxon>
    </lineage>
</organism>
<dbReference type="EMBL" id="BSOY01000061">
    <property type="protein sequence ID" value="GLS02305.1"/>
    <property type="molecule type" value="Genomic_DNA"/>
</dbReference>
<name>A0ABQ6BJT3_9CAUL</name>
<gene>
    <name evidence="3" type="ORF">GCM10007859_23280</name>
</gene>
<evidence type="ECO:0000259" key="2">
    <source>
        <dbReference type="Pfam" id="PF10988"/>
    </source>
</evidence>
<keyword evidence="1" id="KW-0732">Signal</keyword>
<proteinExistence type="predicted"/>
<dbReference type="RefSeq" id="WP_284223187.1">
    <property type="nucleotide sequence ID" value="NZ_BSOY01000061.1"/>
</dbReference>
<reference evidence="4" key="1">
    <citation type="journal article" date="2019" name="Int. J. Syst. Evol. Microbiol.">
        <title>The Global Catalogue of Microorganisms (GCM) 10K type strain sequencing project: providing services to taxonomists for standard genome sequencing and annotation.</title>
        <authorList>
            <consortium name="The Broad Institute Genomics Platform"/>
            <consortium name="The Broad Institute Genome Sequencing Center for Infectious Disease"/>
            <person name="Wu L."/>
            <person name="Ma J."/>
        </authorList>
    </citation>
    <scope>NUCLEOTIDE SEQUENCE [LARGE SCALE GENOMIC DNA]</scope>
    <source>
        <strain evidence="4">NBRC 110107</strain>
    </source>
</reference>
<evidence type="ECO:0000313" key="4">
    <source>
        <dbReference type="Proteomes" id="UP001156921"/>
    </source>
</evidence>
<feature type="chain" id="PRO_5046225708" description="Putative auto-transporter adhesin head GIN domain-containing protein" evidence="1">
    <location>
        <begin position="22"/>
        <end position="283"/>
    </location>
</feature>
<comment type="caution">
    <text evidence="3">The sequence shown here is derived from an EMBL/GenBank/DDBJ whole genome shotgun (WGS) entry which is preliminary data.</text>
</comment>
<feature type="signal peptide" evidence="1">
    <location>
        <begin position="1"/>
        <end position="21"/>
    </location>
</feature>
<protein>
    <recommendedName>
        <fullName evidence="2">Putative auto-transporter adhesin head GIN domain-containing protein</fullName>
    </recommendedName>
</protein>
<evidence type="ECO:0000256" key="1">
    <source>
        <dbReference type="SAM" id="SignalP"/>
    </source>
</evidence>